<organism evidence="1 2">
    <name type="scientific">Acaulospora morrowiae</name>
    <dbReference type="NCBI Taxonomy" id="94023"/>
    <lineage>
        <taxon>Eukaryota</taxon>
        <taxon>Fungi</taxon>
        <taxon>Fungi incertae sedis</taxon>
        <taxon>Mucoromycota</taxon>
        <taxon>Glomeromycotina</taxon>
        <taxon>Glomeromycetes</taxon>
        <taxon>Diversisporales</taxon>
        <taxon>Acaulosporaceae</taxon>
        <taxon>Acaulospora</taxon>
    </lineage>
</organism>
<gene>
    <name evidence="1" type="ORF">AMORRO_LOCUS3452</name>
</gene>
<dbReference type="Proteomes" id="UP000789342">
    <property type="component" value="Unassembled WGS sequence"/>
</dbReference>
<reference evidence="1" key="1">
    <citation type="submission" date="2021-06" db="EMBL/GenBank/DDBJ databases">
        <authorList>
            <person name="Kallberg Y."/>
            <person name="Tangrot J."/>
            <person name="Rosling A."/>
        </authorList>
    </citation>
    <scope>NUCLEOTIDE SEQUENCE</scope>
    <source>
        <strain evidence="1">CL551</strain>
    </source>
</reference>
<dbReference type="AlphaFoldDB" id="A0A9N8ZS28"/>
<proteinExistence type="predicted"/>
<dbReference type="EMBL" id="CAJVPV010001690">
    <property type="protein sequence ID" value="CAG8505237.1"/>
    <property type="molecule type" value="Genomic_DNA"/>
</dbReference>
<name>A0A9N8ZS28_9GLOM</name>
<evidence type="ECO:0000313" key="2">
    <source>
        <dbReference type="Proteomes" id="UP000789342"/>
    </source>
</evidence>
<sequence length="122" mass="14253">MTCTYEIFLRLLRNGSKYLSVYFHTSYGNPYNSEGTGLERYRYSRLHYPLLIALSHYAFLNEPLNQVTNLENDGKEREVKLYECGIRCPRTSAPCMHPLYQDTAISIRFQLLVSRIHLGQVN</sequence>
<protein>
    <submittedName>
        <fullName evidence="1">9718_t:CDS:1</fullName>
    </submittedName>
</protein>
<accession>A0A9N8ZS28</accession>
<evidence type="ECO:0000313" key="1">
    <source>
        <dbReference type="EMBL" id="CAG8505237.1"/>
    </source>
</evidence>
<comment type="caution">
    <text evidence="1">The sequence shown here is derived from an EMBL/GenBank/DDBJ whole genome shotgun (WGS) entry which is preliminary data.</text>
</comment>
<keyword evidence="2" id="KW-1185">Reference proteome</keyword>